<dbReference type="PANTHER" id="PTHR11562">
    <property type="entry name" value="CATION EFFLUX PROTEIN/ ZINC TRANSPORTER"/>
    <property type="match status" value="1"/>
</dbReference>
<dbReference type="HOGENOM" id="CLU_013430_0_0_3"/>
<keyword evidence="5 8" id="KW-1133">Transmembrane helix</keyword>
<evidence type="ECO:0000256" key="6">
    <source>
        <dbReference type="ARBA" id="ARBA00023065"/>
    </source>
</evidence>
<evidence type="ECO:0000256" key="8">
    <source>
        <dbReference type="SAM" id="Phobius"/>
    </source>
</evidence>
<dbReference type="InterPro" id="IPR058533">
    <property type="entry name" value="Cation_efflux_TM"/>
</dbReference>
<dbReference type="KEGG" id="cyj:Cyan7822_4772"/>
<evidence type="ECO:0000256" key="2">
    <source>
        <dbReference type="ARBA" id="ARBA00008873"/>
    </source>
</evidence>
<protein>
    <submittedName>
        <fullName evidence="11">Cation diffusion facilitator family transporter</fullName>
    </submittedName>
</protein>
<feature type="transmembrane region" description="Helical" evidence="8">
    <location>
        <begin position="184"/>
        <end position="205"/>
    </location>
</feature>
<dbReference type="InterPro" id="IPR027469">
    <property type="entry name" value="Cation_efflux_TMD_sf"/>
</dbReference>
<dbReference type="InterPro" id="IPR027470">
    <property type="entry name" value="Cation_efflux_CTD"/>
</dbReference>
<dbReference type="GO" id="GO:0005385">
    <property type="term" value="F:zinc ion transmembrane transporter activity"/>
    <property type="evidence" value="ECO:0007669"/>
    <property type="project" value="TreeGrafter"/>
</dbReference>
<keyword evidence="12" id="KW-1185">Reference proteome</keyword>
<dbReference type="PANTHER" id="PTHR11562:SF17">
    <property type="entry name" value="RE54080P-RELATED"/>
    <property type="match status" value="1"/>
</dbReference>
<evidence type="ECO:0000256" key="5">
    <source>
        <dbReference type="ARBA" id="ARBA00022989"/>
    </source>
</evidence>
<dbReference type="SUPFAM" id="SSF161111">
    <property type="entry name" value="Cation efflux protein transmembrane domain-like"/>
    <property type="match status" value="1"/>
</dbReference>
<comment type="subcellular location">
    <subcellularLocation>
        <location evidence="1">Membrane</location>
        <topology evidence="1">Multi-pass membrane protein</topology>
    </subcellularLocation>
</comment>
<keyword evidence="4 8" id="KW-0812">Transmembrane</keyword>
<feature type="transmembrane region" description="Helical" evidence="8">
    <location>
        <begin position="124"/>
        <end position="144"/>
    </location>
</feature>
<reference evidence="12" key="1">
    <citation type="journal article" date="2011" name="MBio">
        <title>Novel metabolic attributes of the genus Cyanothece, comprising a group of unicellular nitrogen-fixing Cyanobacteria.</title>
        <authorList>
            <person name="Bandyopadhyay A."/>
            <person name="Elvitigala T."/>
            <person name="Welsh E."/>
            <person name="Stockel J."/>
            <person name="Liberton M."/>
            <person name="Min H."/>
            <person name="Sherman L.A."/>
            <person name="Pakrasi H.B."/>
        </authorList>
    </citation>
    <scope>NUCLEOTIDE SEQUENCE [LARGE SCALE GENOMIC DNA]</scope>
    <source>
        <strain evidence="12">PCC 7822</strain>
    </source>
</reference>
<dbReference type="InterPro" id="IPR050681">
    <property type="entry name" value="CDF/SLC30A"/>
</dbReference>
<keyword evidence="3" id="KW-0813">Transport</keyword>
<dbReference type="InterPro" id="IPR002524">
    <property type="entry name" value="Cation_efflux"/>
</dbReference>
<sequence length="305" mass="32938">MSLHHDHDHDHHHHAPNFNRAFIIGTTLNIGFVIIEATYGFLTNSLALLADAGHNFSDVLGLILAWGASWLVSRRPTPRYTYGFRRSSIFAALINGILLFVALTFITVEAIARLAHPVPIASKTIIAVALVGVVINGITAFLFMSGREKDLNIKGAFLHMAADAVISLGVVLAGIAIMATNWLWFDPVVSLMIVVVIGLGTWNLLQESVNLALDGVPSGINPHAVRTYLGELPGVVAVHDLHIWAMSTTEPVLTAHLVMPTGNPGDGFLSRIHQDLHSKFGIEHTTIQIEAGNFVAPCSQKSCCD</sequence>
<dbReference type="Pfam" id="PF01545">
    <property type="entry name" value="Cation_efflux"/>
    <property type="match status" value="1"/>
</dbReference>
<feature type="transmembrane region" description="Helical" evidence="8">
    <location>
        <begin position="54"/>
        <end position="72"/>
    </location>
</feature>
<dbReference type="eggNOG" id="COG1230">
    <property type="taxonomic scope" value="Bacteria"/>
</dbReference>
<dbReference type="STRING" id="497965.Cyan7822_4772"/>
<accession>E0UFI1</accession>
<gene>
    <name evidence="11" type="ordered locus">Cyan7822_4772</name>
</gene>
<dbReference type="Gene3D" id="1.20.1510.10">
    <property type="entry name" value="Cation efflux protein transmembrane domain"/>
    <property type="match status" value="1"/>
</dbReference>
<dbReference type="GO" id="GO:0005886">
    <property type="term" value="C:plasma membrane"/>
    <property type="evidence" value="ECO:0007669"/>
    <property type="project" value="TreeGrafter"/>
</dbReference>
<proteinExistence type="inferred from homology"/>
<dbReference type="AlphaFoldDB" id="E0UFI1"/>
<feature type="transmembrane region" description="Helical" evidence="8">
    <location>
        <begin position="92"/>
        <end position="112"/>
    </location>
</feature>
<dbReference type="InterPro" id="IPR036837">
    <property type="entry name" value="Cation_efflux_CTD_sf"/>
</dbReference>
<evidence type="ECO:0000256" key="3">
    <source>
        <dbReference type="ARBA" id="ARBA00022448"/>
    </source>
</evidence>
<dbReference type="Pfam" id="PF16916">
    <property type="entry name" value="ZT_dimer"/>
    <property type="match status" value="1"/>
</dbReference>
<dbReference type="SUPFAM" id="SSF160240">
    <property type="entry name" value="Cation efflux protein cytoplasmic domain-like"/>
    <property type="match status" value="1"/>
</dbReference>
<organism evidence="11 12">
    <name type="scientific">Gloeothece verrucosa (strain PCC 7822)</name>
    <name type="common">Cyanothece sp. (strain PCC 7822)</name>
    <dbReference type="NCBI Taxonomy" id="497965"/>
    <lineage>
        <taxon>Bacteria</taxon>
        <taxon>Bacillati</taxon>
        <taxon>Cyanobacteriota</taxon>
        <taxon>Cyanophyceae</taxon>
        <taxon>Oscillatoriophycideae</taxon>
        <taxon>Chroococcales</taxon>
        <taxon>Aphanothecaceae</taxon>
        <taxon>Gloeothece</taxon>
        <taxon>Gloeothece verrucosa</taxon>
    </lineage>
</organism>
<evidence type="ECO:0000256" key="4">
    <source>
        <dbReference type="ARBA" id="ARBA00022692"/>
    </source>
</evidence>
<dbReference type="EMBL" id="CP002198">
    <property type="protein sequence ID" value="ADN16675.1"/>
    <property type="molecule type" value="Genomic_DNA"/>
</dbReference>
<name>E0UFI1_GLOV7</name>
<evidence type="ECO:0000313" key="11">
    <source>
        <dbReference type="EMBL" id="ADN16675.1"/>
    </source>
</evidence>
<dbReference type="OrthoDB" id="9809646at2"/>
<keyword evidence="7 8" id="KW-0472">Membrane</keyword>
<dbReference type="RefSeq" id="WP_013324715.1">
    <property type="nucleotide sequence ID" value="NC_014501.1"/>
</dbReference>
<feature type="transmembrane region" description="Helical" evidence="8">
    <location>
        <begin position="156"/>
        <end position="178"/>
    </location>
</feature>
<feature type="domain" description="Cation efflux protein cytoplasmic" evidence="10">
    <location>
        <begin position="218"/>
        <end position="290"/>
    </location>
</feature>
<evidence type="ECO:0000256" key="7">
    <source>
        <dbReference type="ARBA" id="ARBA00023136"/>
    </source>
</evidence>
<feature type="transmembrane region" description="Helical" evidence="8">
    <location>
        <begin position="21"/>
        <end position="42"/>
    </location>
</feature>
<evidence type="ECO:0000256" key="1">
    <source>
        <dbReference type="ARBA" id="ARBA00004141"/>
    </source>
</evidence>
<dbReference type="NCBIfam" id="TIGR01297">
    <property type="entry name" value="CDF"/>
    <property type="match status" value="1"/>
</dbReference>
<comment type="similarity">
    <text evidence="2">Belongs to the cation diffusion facilitator (CDF) transporter (TC 2.A.4) family. SLC30A subfamily.</text>
</comment>
<evidence type="ECO:0000259" key="9">
    <source>
        <dbReference type="Pfam" id="PF01545"/>
    </source>
</evidence>
<feature type="domain" description="Cation efflux protein transmembrane" evidence="9">
    <location>
        <begin position="23"/>
        <end position="209"/>
    </location>
</feature>
<evidence type="ECO:0000259" key="10">
    <source>
        <dbReference type="Pfam" id="PF16916"/>
    </source>
</evidence>
<evidence type="ECO:0000313" key="12">
    <source>
        <dbReference type="Proteomes" id="UP000008206"/>
    </source>
</evidence>
<keyword evidence="6" id="KW-0406">Ion transport</keyword>
<dbReference type="Proteomes" id="UP000008206">
    <property type="component" value="Chromosome"/>
</dbReference>